<dbReference type="AlphaFoldDB" id="A0A7G9RGC1"/>
<keyword evidence="1 3" id="KW-0378">Hydrolase</keyword>
<gene>
    <name evidence="3" type="ORF">H9L09_10280</name>
</gene>
<dbReference type="KEGG" id="nmes:H9L09_10280"/>
<dbReference type="InterPro" id="IPR050300">
    <property type="entry name" value="GDXG_lipolytic_enzyme"/>
</dbReference>
<dbReference type="Gene3D" id="3.40.50.1820">
    <property type="entry name" value="alpha/beta hydrolase"/>
    <property type="match status" value="1"/>
</dbReference>
<evidence type="ECO:0000313" key="3">
    <source>
        <dbReference type="EMBL" id="QNN54646.1"/>
    </source>
</evidence>
<protein>
    <submittedName>
        <fullName evidence="3">Alpha/beta hydrolase</fullName>
    </submittedName>
</protein>
<keyword evidence="4" id="KW-1185">Reference proteome</keyword>
<dbReference type="GO" id="GO:0016787">
    <property type="term" value="F:hydrolase activity"/>
    <property type="evidence" value="ECO:0007669"/>
    <property type="project" value="UniProtKB-KW"/>
</dbReference>
<dbReference type="InterPro" id="IPR029058">
    <property type="entry name" value="AB_hydrolase_fold"/>
</dbReference>
<organism evidence="3 4">
    <name type="scientific">Nocardioides mesophilus</name>
    <dbReference type="NCBI Taxonomy" id="433659"/>
    <lineage>
        <taxon>Bacteria</taxon>
        <taxon>Bacillati</taxon>
        <taxon>Actinomycetota</taxon>
        <taxon>Actinomycetes</taxon>
        <taxon>Propionibacteriales</taxon>
        <taxon>Nocardioidaceae</taxon>
        <taxon>Nocardioides</taxon>
    </lineage>
</organism>
<proteinExistence type="predicted"/>
<dbReference type="Pfam" id="PF20434">
    <property type="entry name" value="BD-FAE"/>
    <property type="match status" value="1"/>
</dbReference>
<dbReference type="Proteomes" id="UP000515947">
    <property type="component" value="Chromosome"/>
</dbReference>
<evidence type="ECO:0000259" key="2">
    <source>
        <dbReference type="Pfam" id="PF20434"/>
    </source>
</evidence>
<reference evidence="3 4" key="1">
    <citation type="submission" date="2020-08" db="EMBL/GenBank/DDBJ databases">
        <title>Genome sequence of Nocardioides mesophilus KACC 16243T.</title>
        <authorList>
            <person name="Hyun D.-W."/>
            <person name="Bae J.-W."/>
        </authorList>
    </citation>
    <scope>NUCLEOTIDE SEQUENCE [LARGE SCALE GENOMIC DNA]</scope>
    <source>
        <strain evidence="3 4">KACC 16243</strain>
    </source>
</reference>
<dbReference type="RefSeq" id="WP_187580486.1">
    <property type="nucleotide sequence ID" value="NZ_CP060713.1"/>
</dbReference>
<sequence>MNAVDPRDVLTRQAALPEVVLRYAGHRDGIIDVHVPEAARDGGPVPLVVLVHGGFWRAGFDRLHNRPMARALVEEGYLVAAVEYRRVGPPPAEGGWPTTGTDVEAAVLALPGLLDGLGLAATTTSLVGHSAGGHLVLWLASRPGVTADRVVALAPVADLRAAARERLGDGATQDLLGGGPDEVPERYADADPLTLLDPGTAPPGRIVLVHGTDDDVVPVSQSRSLAAALPDVGLRELPGAGHFEVIDPLSTAWPTVLDALGSPPPSGPAAG</sequence>
<evidence type="ECO:0000313" key="4">
    <source>
        <dbReference type="Proteomes" id="UP000515947"/>
    </source>
</evidence>
<dbReference type="SUPFAM" id="SSF53474">
    <property type="entry name" value="alpha/beta-Hydrolases"/>
    <property type="match status" value="1"/>
</dbReference>
<dbReference type="PANTHER" id="PTHR48081">
    <property type="entry name" value="AB HYDROLASE SUPERFAMILY PROTEIN C4A8.06C"/>
    <property type="match status" value="1"/>
</dbReference>
<dbReference type="InterPro" id="IPR049492">
    <property type="entry name" value="BD-FAE-like_dom"/>
</dbReference>
<accession>A0A7G9RGC1</accession>
<feature type="domain" description="BD-FAE-like" evidence="2">
    <location>
        <begin position="32"/>
        <end position="229"/>
    </location>
</feature>
<dbReference type="EMBL" id="CP060713">
    <property type="protein sequence ID" value="QNN54646.1"/>
    <property type="molecule type" value="Genomic_DNA"/>
</dbReference>
<name>A0A7G9RGC1_9ACTN</name>
<evidence type="ECO:0000256" key="1">
    <source>
        <dbReference type="ARBA" id="ARBA00022801"/>
    </source>
</evidence>